<dbReference type="AlphaFoldDB" id="F0ZNM7"/>
<evidence type="ECO:0000256" key="6">
    <source>
        <dbReference type="SAM" id="Phobius"/>
    </source>
</evidence>
<keyword evidence="2 7" id="KW-0732">Signal</keyword>
<evidence type="ECO:0000256" key="2">
    <source>
        <dbReference type="ARBA" id="ARBA00022729"/>
    </source>
</evidence>
<feature type="domain" description="IPT/TIG" evidence="8">
    <location>
        <begin position="277"/>
        <end position="357"/>
    </location>
</feature>
<organism evidence="9 10">
    <name type="scientific">Dictyostelium purpureum</name>
    <name type="common">Slime mold</name>
    <dbReference type="NCBI Taxonomy" id="5786"/>
    <lineage>
        <taxon>Eukaryota</taxon>
        <taxon>Amoebozoa</taxon>
        <taxon>Evosea</taxon>
        <taxon>Eumycetozoa</taxon>
        <taxon>Dictyostelia</taxon>
        <taxon>Dictyosteliales</taxon>
        <taxon>Dictyosteliaceae</taxon>
        <taxon>Dictyostelium</taxon>
    </lineage>
</organism>
<dbReference type="FunCoup" id="F0ZNM7">
    <property type="interactions" value="786"/>
</dbReference>
<comment type="subcellular location">
    <subcellularLocation>
        <location evidence="1">Membrane</location>
    </subcellularLocation>
</comment>
<evidence type="ECO:0000256" key="7">
    <source>
        <dbReference type="SAM" id="SignalP"/>
    </source>
</evidence>
<dbReference type="InParanoid" id="F0ZNM7"/>
<dbReference type="InterPro" id="IPR052014">
    <property type="entry name" value="Dictyostelium_Tiger"/>
</dbReference>
<feature type="chain" id="PRO_5003265292" description="IPT/TIG domain-containing protein" evidence="7">
    <location>
        <begin position="23"/>
        <end position="600"/>
    </location>
</feature>
<dbReference type="Pfam" id="PF01833">
    <property type="entry name" value="TIG"/>
    <property type="match status" value="1"/>
</dbReference>
<reference evidence="10" key="1">
    <citation type="journal article" date="2011" name="Genome Biol.">
        <title>Comparative genomics of the social amoebae Dictyostelium discoideum and Dictyostelium purpureum.</title>
        <authorList>
            <consortium name="US DOE Joint Genome Institute (JGI-PGF)"/>
            <person name="Sucgang R."/>
            <person name="Kuo A."/>
            <person name="Tian X."/>
            <person name="Salerno W."/>
            <person name="Parikh A."/>
            <person name="Feasley C.L."/>
            <person name="Dalin E."/>
            <person name="Tu H."/>
            <person name="Huang E."/>
            <person name="Barry K."/>
            <person name="Lindquist E."/>
            <person name="Shapiro H."/>
            <person name="Bruce D."/>
            <person name="Schmutz J."/>
            <person name="Salamov A."/>
            <person name="Fey P."/>
            <person name="Gaudet P."/>
            <person name="Anjard C."/>
            <person name="Babu M.M."/>
            <person name="Basu S."/>
            <person name="Bushmanova Y."/>
            <person name="van der Wel H."/>
            <person name="Katoh-Kurasawa M."/>
            <person name="Dinh C."/>
            <person name="Coutinho P.M."/>
            <person name="Saito T."/>
            <person name="Elias M."/>
            <person name="Schaap P."/>
            <person name="Kay R.R."/>
            <person name="Henrissat B."/>
            <person name="Eichinger L."/>
            <person name="Rivero F."/>
            <person name="Putnam N.H."/>
            <person name="West C.M."/>
            <person name="Loomis W.F."/>
            <person name="Chisholm R.L."/>
            <person name="Shaulsky G."/>
            <person name="Strassmann J.E."/>
            <person name="Queller D.C."/>
            <person name="Kuspa A."/>
            <person name="Grigoriev I.V."/>
        </authorList>
    </citation>
    <scope>NUCLEOTIDE SEQUENCE [LARGE SCALE GENOMIC DNA]</scope>
    <source>
        <strain evidence="10">QSDP1</strain>
    </source>
</reference>
<keyword evidence="6" id="KW-1133">Transmembrane helix</keyword>
<feature type="compositionally biased region" description="Low complexity" evidence="5">
    <location>
        <begin position="193"/>
        <end position="237"/>
    </location>
</feature>
<dbReference type="GO" id="GO:0000331">
    <property type="term" value="C:contractile vacuole"/>
    <property type="evidence" value="ECO:0007669"/>
    <property type="project" value="EnsemblProtists"/>
</dbReference>
<evidence type="ECO:0000259" key="8">
    <source>
        <dbReference type="Pfam" id="PF01833"/>
    </source>
</evidence>
<dbReference type="PANTHER" id="PTHR31341:SF14">
    <property type="entry name" value="GLYCOPROTEIN GP100"/>
    <property type="match status" value="1"/>
</dbReference>
<dbReference type="RefSeq" id="XP_003289021.1">
    <property type="nucleotide sequence ID" value="XM_003288973.1"/>
</dbReference>
<protein>
    <recommendedName>
        <fullName evidence="8">IPT/TIG domain-containing protein</fullName>
    </recommendedName>
</protein>
<dbReference type="Proteomes" id="UP000001064">
    <property type="component" value="Unassembled WGS sequence"/>
</dbReference>
<evidence type="ECO:0000313" key="9">
    <source>
        <dbReference type="EMBL" id="EGC34436.1"/>
    </source>
</evidence>
<accession>F0ZNM7</accession>
<dbReference type="STRING" id="5786.F0ZNM7"/>
<feature type="region of interest" description="Disordered" evidence="5">
    <location>
        <begin position="89"/>
        <end position="237"/>
    </location>
</feature>
<evidence type="ECO:0000256" key="1">
    <source>
        <dbReference type="ARBA" id="ARBA00004370"/>
    </source>
</evidence>
<dbReference type="PANTHER" id="PTHR31341">
    <property type="entry name" value="IPT/TIG DOMAIN-CONTAINING PROTEIN-RELATED-RELATED"/>
    <property type="match status" value="1"/>
</dbReference>
<keyword evidence="10" id="KW-1185">Reference proteome</keyword>
<evidence type="ECO:0000256" key="4">
    <source>
        <dbReference type="ARBA" id="ARBA00023180"/>
    </source>
</evidence>
<keyword evidence="3 6" id="KW-0472">Membrane</keyword>
<dbReference type="eggNOG" id="ENOG502RHC1">
    <property type="taxonomic scope" value="Eukaryota"/>
</dbReference>
<feature type="signal peptide" evidence="7">
    <location>
        <begin position="1"/>
        <end position="22"/>
    </location>
</feature>
<feature type="transmembrane region" description="Helical" evidence="6">
    <location>
        <begin position="525"/>
        <end position="547"/>
    </location>
</feature>
<feature type="compositionally biased region" description="Basic and acidic residues" evidence="5">
    <location>
        <begin position="119"/>
        <end position="152"/>
    </location>
</feature>
<feature type="compositionally biased region" description="Basic residues" evidence="5">
    <location>
        <begin position="153"/>
        <end position="177"/>
    </location>
</feature>
<dbReference type="OMA" id="CENRINS"/>
<dbReference type="EMBL" id="GL871097">
    <property type="protein sequence ID" value="EGC34436.1"/>
    <property type="molecule type" value="Genomic_DNA"/>
</dbReference>
<evidence type="ECO:0000313" key="10">
    <source>
        <dbReference type="Proteomes" id="UP000001064"/>
    </source>
</evidence>
<dbReference type="KEGG" id="dpp:DICPUDRAFT_79792"/>
<dbReference type="GO" id="GO:0016020">
    <property type="term" value="C:membrane"/>
    <property type="evidence" value="ECO:0007669"/>
    <property type="project" value="UniProtKB-SubCell"/>
</dbReference>
<dbReference type="GeneID" id="10499779"/>
<sequence>MKYKNFLFIYFVFLIYINISFAKKNKNSEDIKPPQIYELELNDHYPNYIEFTLIGQFSKEKTGFSLYFGNDKVTLYNFEKGDVKILNVTSTPDQTISPTPDNTTQTPNPTPSPSPTETNKPDNETQAPKETEKPEKESKNKSKEESEEETSKPKKHSNKKLKTSHLLQKKNDKKPKKNNSSQESTKEHETDKPSPTLSPSTSPSSSPSVSPSSSPSVSPSSSPSSSPTTTPTPTVLVQENDRVSFNITSFVSFKSINITIRYKNGMEARVPFTLESIISSITRVNNTGGIVDIKGRFILNIIDQDSSPPEVKIGSKTCELVSFSTSVIRCYLPNGSACQNSISIKNIQSFNSTKYEYCYSNPIIDRVIGIPNQPQTPHTKVITILGHNFNQSPQVYLEKSSKLFVERKKCENRINSDTIIVCELNTTYTVVERKNSKLLQTEPGNDQIHYSLFVLNVPGNISIDQAKVIPFYSNIVGEYDFNKQQSQNSGSSSSSPSLDFDFKEEKVDKNNKNNSGGSNYEDAKFYLLIIIPSVLFIVIVVLIAVFIKTRAKGKDKIPFLVLNDIGTGNEIHYNEKIQIINCTYDSNNYINNNKIIEKFK</sequence>
<dbReference type="VEuPathDB" id="AmoebaDB:DICPUDRAFT_79792"/>
<evidence type="ECO:0000256" key="5">
    <source>
        <dbReference type="SAM" id="MobiDB-lite"/>
    </source>
</evidence>
<evidence type="ECO:0000256" key="3">
    <source>
        <dbReference type="ARBA" id="ARBA00023136"/>
    </source>
</evidence>
<dbReference type="InterPro" id="IPR002909">
    <property type="entry name" value="IPT_dom"/>
</dbReference>
<proteinExistence type="predicted"/>
<keyword evidence="6" id="KW-0812">Transmembrane</keyword>
<gene>
    <name evidence="9" type="ORF">DICPUDRAFT_79792</name>
</gene>
<keyword evidence="4" id="KW-0325">Glycoprotein</keyword>
<name>F0ZNM7_DICPU</name>
<feature type="compositionally biased region" description="Low complexity" evidence="5">
    <location>
        <begin position="97"/>
        <end position="107"/>
    </location>
</feature>